<sequence>VLQLESIAQIYSFYVSNIKKELNFCNDNSVEMELRNSVFNKMIFAEINGPDLRNEENNEEEVINPTENEIIIAFQDCINMSDPIFGINNNQDEIILTEEKEANMNFKSSSLVQDVLSNSDLDE</sequence>
<gene>
    <name evidence="1" type="ORF">GMARGA_LOCUS37132</name>
</gene>
<dbReference type="Proteomes" id="UP000789901">
    <property type="component" value="Unassembled WGS sequence"/>
</dbReference>
<comment type="caution">
    <text evidence="1">The sequence shown here is derived from an EMBL/GenBank/DDBJ whole genome shotgun (WGS) entry which is preliminary data.</text>
</comment>
<name>A0ABN7WZK7_GIGMA</name>
<organism evidence="1 2">
    <name type="scientific">Gigaspora margarita</name>
    <dbReference type="NCBI Taxonomy" id="4874"/>
    <lineage>
        <taxon>Eukaryota</taxon>
        <taxon>Fungi</taxon>
        <taxon>Fungi incertae sedis</taxon>
        <taxon>Mucoromycota</taxon>
        <taxon>Glomeromycotina</taxon>
        <taxon>Glomeromycetes</taxon>
        <taxon>Diversisporales</taxon>
        <taxon>Gigasporaceae</taxon>
        <taxon>Gigaspora</taxon>
    </lineage>
</organism>
<evidence type="ECO:0000313" key="1">
    <source>
        <dbReference type="EMBL" id="CAG8844492.1"/>
    </source>
</evidence>
<dbReference type="EMBL" id="CAJVQB010076196">
    <property type="protein sequence ID" value="CAG8844492.1"/>
    <property type="molecule type" value="Genomic_DNA"/>
</dbReference>
<protein>
    <submittedName>
        <fullName evidence="1">45959_t:CDS:1</fullName>
    </submittedName>
</protein>
<proteinExistence type="predicted"/>
<feature type="non-terminal residue" evidence="1">
    <location>
        <position position="1"/>
    </location>
</feature>
<reference evidence="1 2" key="1">
    <citation type="submission" date="2021-06" db="EMBL/GenBank/DDBJ databases">
        <authorList>
            <person name="Kallberg Y."/>
            <person name="Tangrot J."/>
            <person name="Rosling A."/>
        </authorList>
    </citation>
    <scope>NUCLEOTIDE SEQUENCE [LARGE SCALE GENOMIC DNA]</scope>
    <source>
        <strain evidence="1 2">120-4 pot B 10/14</strain>
    </source>
</reference>
<accession>A0ABN7WZK7</accession>
<evidence type="ECO:0000313" key="2">
    <source>
        <dbReference type="Proteomes" id="UP000789901"/>
    </source>
</evidence>
<keyword evidence="2" id="KW-1185">Reference proteome</keyword>